<keyword evidence="7" id="KW-0496">Mitochondrion</keyword>
<dbReference type="InterPro" id="IPR000872">
    <property type="entry name" value="Tafazzin"/>
</dbReference>
<reference evidence="15" key="1">
    <citation type="journal article" date="2021" name="Nat. Commun.">
        <title>Genetic determinants of endophytism in the Arabidopsis root mycobiome.</title>
        <authorList>
            <person name="Mesny F."/>
            <person name="Miyauchi S."/>
            <person name="Thiergart T."/>
            <person name="Pickel B."/>
            <person name="Atanasova L."/>
            <person name="Karlsson M."/>
            <person name="Huettel B."/>
            <person name="Barry K.W."/>
            <person name="Haridas S."/>
            <person name="Chen C."/>
            <person name="Bauer D."/>
            <person name="Andreopoulos W."/>
            <person name="Pangilinan J."/>
            <person name="LaButti K."/>
            <person name="Riley R."/>
            <person name="Lipzen A."/>
            <person name="Clum A."/>
            <person name="Drula E."/>
            <person name="Henrissat B."/>
            <person name="Kohler A."/>
            <person name="Grigoriev I.V."/>
            <person name="Martin F.M."/>
            <person name="Hacquard S."/>
        </authorList>
    </citation>
    <scope>NUCLEOTIDE SEQUENCE</scope>
    <source>
        <strain evidence="15">MPI-CAGE-AT-0016</strain>
    </source>
</reference>
<dbReference type="GO" id="GO:0007007">
    <property type="term" value="P:inner mitochondrial membrane organization"/>
    <property type="evidence" value="ECO:0007669"/>
    <property type="project" value="TreeGrafter"/>
</dbReference>
<dbReference type="SMART" id="SM00563">
    <property type="entry name" value="PlsC"/>
    <property type="match status" value="1"/>
</dbReference>
<accession>A0A8K0T6H2</accession>
<feature type="region of interest" description="Disordered" evidence="13">
    <location>
        <begin position="319"/>
        <end position="356"/>
    </location>
</feature>
<feature type="domain" description="Phospholipid/glycerol acyltransferase" evidence="14">
    <location>
        <begin position="63"/>
        <end position="225"/>
    </location>
</feature>
<sequence>MTGHQSLARRSLSWRLTSSLVTGLAGAVSRGFLYGLNNVETPGLDQFLNLLDERLSGHHREGLLTVSNHTSVLDDPLMWGVLPVRYSLRPASIRWGLGAHDICFKNAVAARFFSLGQILPTHRLLHSPHGGLFQHTMAEAVHALSGPEPSPPSKPQQGLTFTTTAGETFPSPSAYVDKAWVHAFPEACVHQHPELALRYFKWGVSRLVLESNPAPKLVPMFISGFQNIMHENRKRPRWLPRIGADIKVHFGNALDTGELFKESRERWRLLVEKSHVSPSTSIGDSHTYPELLRSGEEAVHLRIEVAKAIRAEVVKLRTAAGHPPDDPSFADAATWKADPSDRHYKSPIDGSLVHRE</sequence>
<comment type="caution">
    <text evidence="15">The sequence shown here is derived from an EMBL/GenBank/DDBJ whole genome shotgun (WGS) entry which is preliminary data.</text>
</comment>
<proteinExistence type="inferred from homology"/>
<evidence type="ECO:0000256" key="3">
    <source>
        <dbReference type="ARBA" id="ARBA00022679"/>
    </source>
</evidence>
<gene>
    <name evidence="15" type="ORF">B0T11DRAFT_287990</name>
</gene>
<dbReference type="OrthoDB" id="193467at2759"/>
<evidence type="ECO:0000256" key="5">
    <source>
        <dbReference type="ARBA" id="ARBA00022792"/>
    </source>
</evidence>
<keyword evidence="3" id="KW-0808">Transferase</keyword>
<evidence type="ECO:0000313" key="16">
    <source>
        <dbReference type="Proteomes" id="UP000813385"/>
    </source>
</evidence>
<evidence type="ECO:0000256" key="10">
    <source>
        <dbReference type="ARBA" id="ARBA00024323"/>
    </source>
</evidence>
<feature type="compositionally biased region" description="Basic and acidic residues" evidence="13">
    <location>
        <begin position="338"/>
        <end position="356"/>
    </location>
</feature>
<evidence type="ECO:0000256" key="1">
    <source>
        <dbReference type="ARBA" id="ARBA00004137"/>
    </source>
</evidence>
<evidence type="ECO:0000259" key="14">
    <source>
        <dbReference type="SMART" id="SM00563"/>
    </source>
</evidence>
<evidence type="ECO:0000256" key="11">
    <source>
        <dbReference type="ARBA" id="ARBA00047906"/>
    </source>
</evidence>
<keyword evidence="8" id="KW-0472">Membrane</keyword>
<dbReference type="Proteomes" id="UP000813385">
    <property type="component" value="Unassembled WGS sequence"/>
</dbReference>
<keyword evidence="4" id="KW-1000">Mitochondrion outer membrane</keyword>
<comment type="similarity">
    <text evidence="2 12">Belongs to the taffazin family.</text>
</comment>
<evidence type="ECO:0000313" key="15">
    <source>
        <dbReference type="EMBL" id="KAH7354072.1"/>
    </source>
</evidence>
<comment type="catalytic activity">
    <reaction evidence="11">
        <text>1'-[1,2-diacyl-sn-glycero-3-phospho],3'-[1-acyl-sn-glycero-3-phospho]-glycerol + a 1,2-diacyl-sn-glycero-3-phosphocholine = a cardiolipin + a 1-acyl-sn-glycero-3-phosphocholine</text>
        <dbReference type="Rhea" id="RHEA:33731"/>
        <dbReference type="ChEBI" id="CHEBI:57643"/>
        <dbReference type="ChEBI" id="CHEBI:58168"/>
        <dbReference type="ChEBI" id="CHEBI:62237"/>
        <dbReference type="ChEBI" id="CHEBI:64743"/>
    </reaction>
    <physiologicalReaction direction="left-to-right" evidence="11">
        <dbReference type="Rhea" id="RHEA:33732"/>
    </physiologicalReaction>
    <physiologicalReaction direction="right-to-left" evidence="11">
        <dbReference type="Rhea" id="RHEA:33733"/>
    </physiologicalReaction>
</comment>
<evidence type="ECO:0000256" key="12">
    <source>
        <dbReference type="RuleBase" id="RU365062"/>
    </source>
</evidence>
<evidence type="ECO:0000256" key="6">
    <source>
        <dbReference type="ARBA" id="ARBA00023098"/>
    </source>
</evidence>
<comment type="subcellular location">
    <subcellularLocation>
        <location evidence="1">Mitochondrion inner membrane</location>
        <topology evidence="1">Peripheral membrane protein</topology>
        <orientation evidence="1">Intermembrane side</orientation>
    </subcellularLocation>
    <subcellularLocation>
        <location evidence="10">Mitochondrion outer membrane</location>
        <topology evidence="10">Peripheral membrane protein</topology>
        <orientation evidence="10">Intermembrane side</orientation>
    </subcellularLocation>
</comment>
<dbReference type="GO" id="GO:0005743">
    <property type="term" value="C:mitochondrial inner membrane"/>
    <property type="evidence" value="ECO:0007669"/>
    <property type="project" value="UniProtKB-SubCell"/>
</dbReference>
<evidence type="ECO:0000256" key="7">
    <source>
        <dbReference type="ARBA" id="ARBA00023128"/>
    </source>
</evidence>
<evidence type="ECO:0000256" key="13">
    <source>
        <dbReference type="SAM" id="MobiDB-lite"/>
    </source>
</evidence>
<dbReference type="GO" id="GO:0005741">
    <property type="term" value="C:mitochondrial outer membrane"/>
    <property type="evidence" value="ECO:0007669"/>
    <property type="project" value="UniProtKB-SubCell"/>
</dbReference>
<dbReference type="PANTHER" id="PTHR12497">
    <property type="entry name" value="TAZ PROTEIN TAFAZZIN"/>
    <property type="match status" value="1"/>
</dbReference>
<organism evidence="15 16">
    <name type="scientific">Plectosphaerella cucumerina</name>
    <dbReference type="NCBI Taxonomy" id="40658"/>
    <lineage>
        <taxon>Eukaryota</taxon>
        <taxon>Fungi</taxon>
        <taxon>Dikarya</taxon>
        <taxon>Ascomycota</taxon>
        <taxon>Pezizomycotina</taxon>
        <taxon>Sordariomycetes</taxon>
        <taxon>Hypocreomycetidae</taxon>
        <taxon>Glomerellales</taxon>
        <taxon>Plectosphaerellaceae</taxon>
        <taxon>Plectosphaerella</taxon>
    </lineage>
</organism>
<dbReference type="GO" id="GO:0035965">
    <property type="term" value="P:cardiolipin acyl-chain remodeling"/>
    <property type="evidence" value="ECO:0007669"/>
    <property type="project" value="TreeGrafter"/>
</dbReference>
<evidence type="ECO:0000256" key="4">
    <source>
        <dbReference type="ARBA" id="ARBA00022787"/>
    </source>
</evidence>
<dbReference type="PRINTS" id="PR00979">
    <property type="entry name" value="TAFAZZIN"/>
</dbReference>
<dbReference type="InterPro" id="IPR002123">
    <property type="entry name" value="Plipid/glycerol_acylTrfase"/>
</dbReference>
<feature type="region of interest" description="Disordered" evidence="13">
    <location>
        <begin position="143"/>
        <end position="163"/>
    </location>
</feature>
<evidence type="ECO:0000256" key="2">
    <source>
        <dbReference type="ARBA" id="ARBA00010524"/>
    </source>
</evidence>
<dbReference type="AlphaFoldDB" id="A0A8K0T6H2"/>
<keyword evidence="6" id="KW-0443">Lipid metabolism</keyword>
<keyword evidence="5" id="KW-0999">Mitochondrion inner membrane</keyword>
<keyword evidence="16" id="KW-1185">Reference proteome</keyword>
<evidence type="ECO:0000256" key="8">
    <source>
        <dbReference type="ARBA" id="ARBA00023136"/>
    </source>
</evidence>
<dbReference type="Pfam" id="PF01553">
    <property type="entry name" value="Acyltransferase"/>
    <property type="match status" value="1"/>
</dbReference>
<dbReference type="GO" id="GO:0047184">
    <property type="term" value="F:1-acylglycerophosphocholine O-acyltransferase activity"/>
    <property type="evidence" value="ECO:0007669"/>
    <property type="project" value="TreeGrafter"/>
</dbReference>
<protein>
    <recommendedName>
        <fullName evidence="12">Tafazzin family protein</fullName>
    </recommendedName>
</protein>
<keyword evidence="9" id="KW-0012">Acyltransferase</keyword>
<dbReference type="EMBL" id="JAGPXD010000005">
    <property type="protein sequence ID" value="KAH7354072.1"/>
    <property type="molecule type" value="Genomic_DNA"/>
</dbReference>
<name>A0A8K0T6H2_9PEZI</name>
<evidence type="ECO:0000256" key="9">
    <source>
        <dbReference type="ARBA" id="ARBA00023315"/>
    </source>
</evidence>
<dbReference type="PANTHER" id="PTHR12497:SF0">
    <property type="entry name" value="TAFAZZIN"/>
    <property type="match status" value="1"/>
</dbReference>